<dbReference type="Proteomes" id="UP000271241">
    <property type="component" value="Unassembled WGS sequence"/>
</dbReference>
<dbReference type="Gene3D" id="3.40.50.360">
    <property type="match status" value="1"/>
</dbReference>
<evidence type="ECO:0000313" key="3">
    <source>
        <dbReference type="Proteomes" id="UP000271241"/>
    </source>
</evidence>
<reference evidence="3" key="1">
    <citation type="journal article" date="2018" name="Nat. Microbiol.">
        <title>Leveraging single-cell genomics to expand the fungal tree of life.</title>
        <authorList>
            <person name="Ahrendt S.R."/>
            <person name="Quandt C.A."/>
            <person name="Ciobanu D."/>
            <person name="Clum A."/>
            <person name="Salamov A."/>
            <person name="Andreopoulos B."/>
            <person name="Cheng J.F."/>
            <person name="Woyke T."/>
            <person name="Pelin A."/>
            <person name="Henrissat B."/>
            <person name="Reynolds N.K."/>
            <person name="Benny G.L."/>
            <person name="Smith M.E."/>
            <person name="James T.Y."/>
            <person name="Grigoriev I.V."/>
        </authorList>
    </citation>
    <scope>NUCLEOTIDE SEQUENCE [LARGE SCALE GENOMIC DNA]</scope>
    <source>
        <strain evidence="3">RSA 1356</strain>
    </source>
</reference>
<dbReference type="InterPro" id="IPR029039">
    <property type="entry name" value="Flavoprotein-like_sf"/>
</dbReference>
<feature type="region of interest" description="Disordered" evidence="1">
    <location>
        <begin position="403"/>
        <end position="528"/>
    </location>
</feature>
<feature type="region of interest" description="Disordered" evidence="1">
    <location>
        <begin position="125"/>
        <end position="155"/>
    </location>
</feature>
<organism evidence="2 3">
    <name type="scientific">Thamnocephalis sphaerospora</name>
    <dbReference type="NCBI Taxonomy" id="78915"/>
    <lineage>
        <taxon>Eukaryota</taxon>
        <taxon>Fungi</taxon>
        <taxon>Fungi incertae sedis</taxon>
        <taxon>Zoopagomycota</taxon>
        <taxon>Zoopagomycotina</taxon>
        <taxon>Zoopagomycetes</taxon>
        <taxon>Zoopagales</taxon>
        <taxon>Sigmoideomycetaceae</taxon>
        <taxon>Thamnocephalis</taxon>
    </lineage>
</organism>
<proteinExistence type="predicted"/>
<dbReference type="OrthoDB" id="10526332at2759"/>
<evidence type="ECO:0000256" key="1">
    <source>
        <dbReference type="SAM" id="MobiDB-lite"/>
    </source>
</evidence>
<dbReference type="EMBL" id="KZ992814">
    <property type="protein sequence ID" value="RKP06809.1"/>
    <property type="molecule type" value="Genomic_DNA"/>
</dbReference>
<accession>A0A4V1IW98</accession>
<feature type="compositionally biased region" description="Basic and acidic residues" evidence="1">
    <location>
        <begin position="471"/>
        <end position="487"/>
    </location>
</feature>
<evidence type="ECO:0000313" key="2">
    <source>
        <dbReference type="EMBL" id="RKP06809.1"/>
    </source>
</evidence>
<sequence length="548" mass="59231">MPEATTYQLNSPPMTADTVVKTCRRRHRQRCAADSPDSDGEEGVCRLARLARLAIVYPAGSLRARVLAKALARGARRVHGVHVRLLLGAGGKAGPRLPLVVARYTGQGASDDCGCSGSSGCAADAANASDSARTPSCRTSRQRKRRSKDGAHFAPPVTTQQELSNADGVLFGMYGVAPEVDTRVRAFSELLGALWHEDALRGKLTGAYFADRCATPATANEDDAARKSSTLPVPLLPSIKKRLSQRQAKTPFPAETTGDVADQEETAAFTLLTYWSEEYAKVNSPQGAADDTAEAAASLATSAIDSVEAAAELRGERFARQLLRCKVAIDAQQADGESYGDYQHQAYPAHRTRACARSNTVTGASSSDIEARRVARRQLLDDEPALLARRNTLRTSLEHARHIHSAPVSRRTSRNYSVRFSSDTKSTDNDSSDDSVVLSHDRRARALTLDSSAGPRASPRHRALHNAVSAYDDKDIDSCTRKGDVSRHYGTSYGSPRSVAAMRLPSNESASSSSSTSSTQEFATPKSPKRIFHNVRRFIRVMARTTMD</sequence>
<name>A0A4V1IW98_9FUNG</name>
<keyword evidence="3" id="KW-1185">Reference proteome</keyword>
<feature type="compositionally biased region" description="Low complexity" evidence="1">
    <location>
        <begin position="506"/>
        <end position="518"/>
    </location>
</feature>
<protein>
    <submittedName>
        <fullName evidence="2">Uncharacterized protein</fullName>
    </submittedName>
</protein>
<gene>
    <name evidence="2" type="ORF">THASP1DRAFT_24938</name>
</gene>
<dbReference type="AlphaFoldDB" id="A0A4V1IW98"/>